<keyword evidence="5" id="KW-1185">Reference proteome</keyword>
<dbReference type="Pfam" id="PF13807">
    <property type="entry name" value="GNVR"/>
    <property type="match status" value="1"/>
</dbReference>
<reference evidence="4 5" key="1">
    <citation type="submission" date="2012-11" db="EMBL/GenBank/DDBJ databases">
        <title>Genome assembly of Thiorhodococcus sp. AK35.</title>
        <authorList>
            <person name="Nupur N."/>
            <person name="Khatri I."/>
            <person name="Subramanian S."/>
            <person name="Pinnaka A."/>
        </authorList>
    </citation>
    <scope>NUCLEOTIDE SEQUENCE [LARGE SCALE GENOMIC DNA]</scope>
    <source>
        <strain evidence="4 5">AK35</strain>
    </source>
</reference>
<dbReference type="Gene3D" id="1.10.287.1490">
    <property type="match status" value="1"/>
</dbReference>
<dbReference type="SUPFAM" id="SSF57997">
    <property type="entry name" value="Tropomyosin"/>
    <property type="match status" value="1"/>
</dbReference>
<feature type="transmembrane region" description="Helical" evidence="2">
    <location>
        <begin position="538"/>
        <end position="560"/>
    </location>
</feature>
<evidence type="ECO:0000313" key="5">
    <source>
        <dbReference type="Proteomes" id="UP000019460"/>
    </source>
</evidence>
<feature type="coiled-coil region" evidence="1">
    <location>
        <begin position="338"/>
        <end position="446"/>
    </location>
</feature>
<dbReference type="RefSeq" id="WP_043754642.1">
    <property type="nucleotide sequence ID" value="NZ_AONC01000038.1"/>
</dbReference>
<feature type="transmembrane region" description="Helical" evidence="2">
    <location>
        <begin position="22"/>
        <end position="44"/>
    </location>
</feature>
<proteinExistence type="predicted"/>
<feature type="coiled-coil region" evidence="1">
    <location>
        <begin position="180"/>
        <end position="243"/>
    </location>
</feature>
<evidence type="ECO:0000259" key="3">
    <source>
        <dbReference type="Pfam" id="PF13807"/>
    </source>
</evidence>
<keyword evidence="2" id="KW-0812">Transmembrane</keyword>
<dbReference type="PANTHER" id="PTHR32309">
    <property type="entry name" value="TYROSINE-PROTEIN KINASE"/>
    <property type="match status" value="1"/>
</dbReference>
<dbReference type="Proteomes" id="UP000019460">
    <property type="component" value="Unassembled WGS sequence"/>
</dbReference>
<keyword evidence="2" id="KW-0472">Membrane</keyword>
<dbReference type="InterPro" id="IPR050445">
    <property type="entry name" value="Bact_polysacc_biosynth/exp"/>
</dbReference>
<feature type="transmembrane region" description="Helical" evidence="2">
    <location>
        <begin position="476"/>
        <end position="496"/>
    </location>
</feature>
<dbReference type="PANTHER" id="PTHR32309:SF13">
    <property type="entry name" value="FERRIC ENTEROBACTIN TRANSPORT PROTEIN FEPE"/>
    <property type="match status" value="1"/>
</dbReference>
<dbReference type="OrthoDB" id="9795292at2"/>
<feature type="domain" description="Tyrosine-protein kinase G-rich" evidence="3">
    <location>
        <begin position="416"/>
        <end position="499"/>
    </location>
</feature>
<sequence length="592" mass="66308">MDEQILTLEDYLAVLRRRKWQLVVPMALLGVFAVMAALFIPATYRSSATILIERQEIPDDLVRTTVTSYADQRIQVISQRVMTTANLSQLIERYELYPEVRAKESINVAVARMRSRISLDMISADVMDPRSGRPQEATIAFTLGFQDASPVIAQKVTSDLVSLFLNENLEARTAAADEATNFLKAEADRLGQQISTLEARLADFKERNGDNLPELMSLNRELMMRTEERLRDNAQSKRTLEQQAIYLESELAQLSPTIAGADGASLEGYLEQLQAQYVRIKQKYSPEHPDRIQMEREIASLQEMVGHSGGGPSGSRLADLKAELASLRKRYSEDHPDVVALERSIASTEAQMATARKAGRDGDALASAADNPAYVQLLARLDAARIEIDSLNKAREALEQQLADYEERIKAAPRIEQQYRALTRDYENASRKYQEVREKSLQAELAQALERDRKGERFSLIEPPLVPEKPAKPNRLAIMVLGFVLSVAGGVGNVALREALDRGLHGARAVQSATRAPLLAVIPLITTRKDRERRRRRMTYLIVGGVGVLILAALAFHVLVMPLDVLWFKLLRRLDTLMLTQSNPWGAMPWNV</sequence>
<keyword evidence="2" id="KW-1133">Transmembrane helix</keyword>
<dbReference type="EMBL" id="AONC01000038">
    <property type="protein sequence ID" value="EXJ14631.1"/>
    <property type="molecule type" value="Genomic_DNA"/>
</dbReference>
<keyword evidence="1" id="KW-0175">Coiled coil</keyword>
<comment type="caution">
    <text evidence="4">The sequence shown here is derived from an EMBL/GenBank/DDBJ whole genome shotgun (WGS) entry which is preliminary data.</text>
</comment>
<evidence type="ECO:0000313" key="4">
    <source>
        <dbReference type="EMBL" id="EXJ14631.1"/>
    </source>
</evidence>
<accession>W9VCB6</accession>
<dbReference type="InterPro" id="IPR032807">
    <property type="entry name" value="GNVR"/>
</dbReference>
<dbReference type="STRING" id="1249627.D779_2325"/>
<name>W9VCB6_9GAMM</name>
<dbReference type="AlphaFoldDB" id="W9VCB6"/>
<evidence type="ECO:0000256" key="2">
    <source>
        <dbReference type="SAM" id="Phobius"/>
    </source>
</evidence>
<organism evidence="4 5">
    <name type="scientific">Imhoffiella purpurea</name>
    <dbReference type="NCBI Taxonomy" id="1249627"/>
    <lineage>
        <taxon>Bacteria</taxon>
        <taxon>Pseudomonadati</taxon>
        <taxon>Pseudomonadota</taxon>
        <taxon>Gammaproteobacteria</taxon>
        <taxon>Chromatiales</taxon>
        <taxon>Chromatiaceae</taxon>
        <taxon>Imhoffiella</taxon>
    </lineage>
</organism>
<dbReference type="PATRIC" id="fig|1249627.3.peg.2643"/>
<dbReference type="GO" id="GO:0004713">
    <property type="term" value="F:protein tyrosine kinase activity"/>
    <property type="evidence" value="ECO:0007669"/>
    <property type="project" value="TreeGrafter"/>
</dbReference>
<evidence type="ECO:0000256" key="1">
    <source>
        <dbReference type="SAM" id="Coils"/>
    </source>
</evidence>
<gene>
    <name evidence="4" type="ORF">D779_2325</name>
</gene>
<dbReference type="GO" id="GO:0005886">
    <property type="term" value="C:plasma membrane"/>
    <property type="evidence" value="ECO:0007669"/>
    <property type="project" value="TreeGrafter"/>
</dbReference>
<dbReference type="eggNOG" id="COG3206">
    <property type="taxonomic scope" value="Bacteria"/>
</dbReference>
<protein>
    <recommendedName>
        <fullName evidence="3">Tyrosine-protein kinase G-rich domain-containing protein</fullName>
    </recommendedName>
</protein>